<reference evidence="2 3" key="1">
    <citation type="submission" date="2017-06" db="EMBL/GenBank/DDBJ databases">
        <title>Global population genomics of the pathogenic fungus Cryptococcus neoformans var. grubii.</title>
        <authorList>
            <person name="Cuomo C."/>
            <person name="Litvintseva A."/>
            <person name="Chen Y."/>
            <person name="Young S."/>
            <person name="Zeng Q."/>
            <person name="Chapman S."/>
            <person name="Gujja S."/>
            <person name="Saif S."/>
            <person name="Birren B."/>
        </authorList>
    </citation>
    <scope>NUCLEOTIDE SEQUENCE [LARGE SCALE GENOMIC DNA]</scope>
    <source>
        <strain evidence="2 3">Tu259-1</strain>
    </source>
</reference>
<evidence type="ECO:0000256" key="1">
    <source>
        <dbReference type="SAM" id="MobiDB-lite"/>
    </source>
</evidence>
<dbReference type="AlphaFoldDB" id="A0A854QC07"/>
<evidence type="ECO:0000313" key="3">
    <source>
        <dbReference type="Proteomes" id="UP000199727"/>
    </source>
</evidence>
<name>A0A854QC07_CRYNE</name>
<feature type="region of interest" description="Disordered" evidence="1">
    <location>
        <begin position="1"/>
        <end position="43"/>
    </location>
</feature>
<protein>
    <submittedName>
        <fullName evidence="2">Uncharacterized protein</fullName>
    </submittedName>
</protein>
<comment type="caution">
    <text evidence="2">The sequence shown here is derived from an EMBL/GenBank/DDBJ whole genome shotgun (WGS) entry which is preliminary data.</text>
</comment>
<proteinExistence type="predicted"/>
<feature type="compositionally biased region" description="Low complexity" evidence="1">
    <location>
        <begin position="27"/>
        <end position="43"/>
    </location>
</feature>
<sequence length="93" mass="10335">MFRRSPNPRMKTLESIRAAAEARAQSKSRSPPSPIHKSIPISPPVVSSHEQYYVQDLQAPAFSVAQRRGDLDGESEATLASIRRSIIKPSVFF</sequence>
<organism evidence="2 3">
    <name type="scientific">Cryptococcus neoformans Tu259-1</name>
    <dbReference type="NCBI Taxonomy" id="1230072"/>
    <lineage>
        <taxon>Eukaryota</taxon>
        <taxon>Fungi</taxon>
        <taxon>Dikarya</taxon>
        <taxon>Basidiomycota</taxon>
        <taxon>Agaricomycotina</taxon>
        <taxon>Tremellomycetes</taxon>
        <taxon>Tremellales</taxon>
        <taxon>Cryptococcaceae</taxon>
        <taxon>Cryptococcus</taxon>
        <taxon>Cryptococcus neoformans species complex</taxon>
    </lineage>
</organism>
<dbReference type="EMBL" id="AMKT01000043">
    <property type="protein sequence ID" value="OXG21331.1"/>
    <property type="molecule type" value="Genomic_DNA"/>
</dbReference>
<gene>
    <name evidence="2" type="ORF">C361_03549</name>
</gene>
<evidence type="ECO:0000313" key="2">
    <source>
        <dbReference type="EMBL" id="OXG21331.1"/>
    </source>
</evidence>
<dbReference type="Proteomes" id="UP000199727">
    <property type="component" value="Unassembled WGS sequence"/>
</dbReference>
<accession>A0A854QC07</accession>